<name>A0ACC2II44_9PEZI</name>
<dbReference type="EMBL" id="JAPESX010001376">
    <property type="protein sequence ID" value="KAJ8114762.1"/>
    <property type="molecule type" value="Genomic_DNA"/>
</dbReference>
<protein>
    <submittedName>
        <fullName evidence="1">Uncharacterized protein</fullName>
    </submittedName>
</protein>
<dbReference type="Proteomes" id="UP001153334">
    <property type="component" value="Unassembled WGS sequence"/>
</dbReference>
<sequence>MYTNMRPLKMPLVQKLWGPYGLKAWKVTQYTSANAPWSVQAWLEWESQEHAEKGQASDGTVAIFDDVAKFSDNKAVLMEGDMTGSASF</sequence>
<gene>
    <name evidence="1" type="ORF">ONZ43_g4829</name>
</gene>
<proteinExistence type="predicted"/>
<evidence type="ECO:0000313" key="2">
    <source>
        <dbReference type="Proteomes" id="UP001153334"/>
    </source>
</evidence>
<accession>A0ACC2II44</accession>
<comment type="caution">
    <text evidence="1">The sequence shown here is derived from an EMBL/GenBank/DDBJ whole genome shotgun (WGS) entry which is preliminary data.</text>
</comment>
<evidence type="ECO:0000313" key="1">
    <source>
        <dbReference type="EMBL" id="KAJ8114762.1"/>
    </source>
</evidence>
<keyword evidence="2" id="KW-1185">Reference proteome</keyword>
<organism evidence="1 2">
    <name type="scientific">Nemania bipapillata</name>
    <dbReference type="NCBI Taxonomy" id="110536"/>
    <lineage>
        <taxon>Eukaryota</taxon>
        <taxon>Fungi</taxon>
        <taxon>Dikarya</taxon>
        <taxon>Ascomycota</taxon>
        <taxon>Pezizomycotina</taxon>
        <taxon>Sordariomycetes</taxon>
        <taxon>Xylariomycetidae</taxon>
        <taxon>Xylariales</taxon>
        <taxon>Xylariaceae</taxon>
        <taxon>Nemania</taxon>
    </lineage>
</organism>
<reference evidence="1" key="1">
    <citation type="submission" date="2022-11" db="EMBL/GenBank/DDBJ databases">
        <title>Genome Sequence of Nemania bipapillata.</title>
        <authorList>
            <person name="Buettner E."/>
        </authorList>
    </citation>
    <scope>NUCLEOTIDE SEQUENCE</scope>
    <source>
        <strain evidence="1">CP14</strain>
    </source>
</reference>